<evidence type="ECO:0000313" key="1">
    <source>
        <dbReference type="EMBL" id="CAI4045733.1"/>
    </source>
</evidence>
<keyword evidence="2" id="KW-1185">Reference proteome</keyword>
<proteinExistence type="predicted"/>
<accession>A0ABN8WIQ6</accession>
<dbReference type="Proteomes" id="UP001162085">
    <property type="component" value="Chromosome 11"/>
</dbReference>
<protein>
    <submittedName>
        <fullName evidence="1">Uncharacterized protein</fullName>
    </submittedName>
</protein>
<dbReference type="EMBL" id="OX365938">
    <property type="protein sequence ID" value="CAI4045733.1"/>
    <property type="molecule type" value="Genomic_DNA"/>
</dbReference>
<organism evidence="1 2">
    <name type="scientific">Saccharomyces uvarum</name>
    <name type="common">Yeast</name>
    <name type="synonym">Saccharomyces bayanus var. uvarum</name>
    <dbReference type="NCBI Taxonomy" id="230603"/>
    <lineage>
        <taxon>Eukaryota</taxon>
        <taxon>Fungi</taxon>
        <taxon>Dikarya</taxon>
        <taxon>Ascomycota</taxon>
        <taxon>Saccharomycotina</taxon>
        <taxon>Saccharomycetes</taxon>
        <taxon>Saccharomycetales</taxon>
        <taxon>Saccharomycetaceae</taxon>
        <taxon>Saccharomyces</taxon>
    </lineage>
</organism>
<reference evidence="1" key="1">
    <citation type="submission" date="2022-10" db="EMBL/GenBank/DDBJ databases">
        <authorList>
            <person name="Byrne P K."/>
        </authorList>
    </citation>
    <scope>NUCLEOTIDE SEQUENCE</scope>
    <source>
        <strain evidence="1">ZP964</strain>
    </source>
</reference>
<sequence>MSFCELYIEEDFLEEINKDPEFKIWLLVDHNTAGNPVYPATIYLSHITDGLAQFLHDVKQQYNEKGCDMDDIYRCCGDCIINKHPLMKPNRDGRPS</sequence>
<name>A0ABN8WIQ6_SACUV</name>
<evidence type="ECO:0000313" key="2">
    <source>
        <dbReference type="Proteomes" id="UP001162085"/>
    </source>
</evidence>
<gene>
    <name evidence="1" type="primary">SUVZ11G0200</name>
    <name evidence="1" type="ORF">SUVZ_11G0200</name>
</gene>